<reference evidence="7 8" key="1">
    <citation type="submission" date="2020-04" db="EMBL/GenBank/DDBJ databases">
        <authorList>
            <person name="Wallbank WR R."/>
            <person name="Pardo Diaz C."/>
            <person name="Kozak K."/>
            <person name="Martin S."/>
            <person name="Jiggins C."/>
            <person name="Moest M."/>
            <person name="Warren A I."/>
            <person name="Byers J.R.P. K."/>
            <person name="Montejo-Kovacevich G."/>
            <person name="Yen C E."/>
        </authorList>
    </citation>
    <scope>NUCLEOTIDE SEQUENCE [LARGE SCALE GENOMIC DNA]</scope>
</reference>
<dbReference type="FunFam" id="3.30.160.60:FF:000349">
    <property type="entry name" value="metal regulatory transcription factor 1"/>
    <property type="match status" value="1"/>
</dbReference>
<dbReference type="Pfam" id="PF00096">
    <property type="entry name" value="zf-C2H2"/>
    <property type="match status" value="4"/>
</dbReference>
<dbReference type="PROSITE" id="PS00028">
    <property type="entry name" value="ZINC_FINGER_C2H2_1"/>
    <property type="match status" value="5"/>
</dbReference>
<dbReference type="InterPro" id="IPR036236">
    <property type="entry name" value="Znf_C2H2_sf"/>
</dbReference>
<keyword evidence="3 5" id="KW-0863">Zinc-finger</keyword>
<evidence type="ECO:0000256" key="4">
    <source>
        <dbReference type="ARBA" id="ARBA00022833"/>
    </source>
</evidence>
<accession>A0A8S0Z7Y1</accession>
<dbReference type="InterPro" id="IPR051061">
    <property type="entry name" value="Zinc_finger_trans_reg"/>
</dbReference>
<protein>
    <recommendedName>
        <fullName evidence="6">C2H2-type domain-containing protein</fullName>
    </recommendedName>
</protein>
<dbReference type="SUPFAM" id="SSF57667">
    <property type="entry name" value="beta-beta-alpha zinc fingers"/>
    <property type="match status" value="3"/>
</dbReference>
<dbReference type="PANTHER" id="PTHR46179">
    <property type="entry name" value="ZINC FINGER PROTEIN"/>
    <property type="match status" value="1"/>
</dbReference>
<dbReference type="Proteomes" id="UP000494106">
    <property type="component" value="Unassembled WGS sequence"/>
</dbReference>
<dbReference type="SMART" id="SM00355">
    <property type="entry name" value="ZnF_C2H2"/>
    <property type="match status" value="5"/>
</dbReference>
<dbReference type="Gene3D" id="3.30.160.60">
    <property type="entry name" value="Classic Zinc Finger"/>
    <property type="match status" value="5"/>
</dbReference>
<keyword evidence="1" id="KW-0479">Metal-binding</keyword>
<evidence type="ECO:0000256" key="3">
    <source>
        <dbReference type="ARBA" id="ARBA00022771"/>
    </source>
</evidence>
<dbReference type="FunFam" id="3.30.160.60:FF:000370">
    <property type="entry name" value="Metal regulatory transcription factor 1"/>
    <property type="match status" value="1"/>
</dbReference>
<dbReference type="FunFam" id="3.30.160.60:FF:000125">
    <property type="entry name" value="Putative zinc finger protein 143"/>
    <property type="match status" value="1"/>
</dbReference>
<dbReference type="EMBL" id="CADEBC010000346">
    <property type="protein sequence ID" value="CAB3228787.1"/>
    <property type="molecule type" value="Genomic_DNA"/>
</dbReference>
<name>A0A8S0Z7Y1_ARCPL</name>
<dbReference type="GO" id="GO:0006357">
    <property type="term" value="P:regulation of transcription by RNA polymerase II"/>
    <property type="evidence" value="ECO:0007669"/>
    <property type="project" value="TreeGrafter"/>
</dbReference>
<gene>
    <name evidence="7" type="ORF">APLA_LOCUS3792</name>
</gene>
<evidence type="ECO:0000259" key="6">
    <source>
        <dbReference type="PROSITE" id="PS50157"/>
    </source>
</evidence>
<evidence type="ECO:0000313" key="7">
    <source>
        <dbReference type="EMBL" id="CAB3228787.1"/>
    </source>
</evidence>
<organism evidence="7 8">
    <name type="scientific">Arctia plantaginis</name>
    <name type="common">Wood tiger moth</name>
    <name type="synonym">Phalaena plantaginis</name>
    <dbReference type="NCBI Taxonomy" id="874455"/>
    <lineage>
        <taxon>Eukaryota</taxon>
        <taxon>Metazoa</taxon>
        <taxon>Ecdysozoa</taxon>
        <taxon>Arthropoda</taxon>
        <taxon>Hexapoda</taxon>
        <taxon>Insecta</taxon>
        <taxon>Pterygota</taxon>
        <taxon>Neoptera</taxon>
        <taxon>Endopterygota</taxon>
        <taxon>Lepidoptera</taxon>
        <taxon>Glossata</taxon>
        <taxon>Ditrysia</taxon>
        <taxon>Noctuoidea</taxon>
        <taxon>Erebidae</taxon>
        <taxon>Arctiinae</taxon>
        <taxon>Arctia</taxon>
    </lineage>
</organism>
<dbReference type="OrthoDB" id="6145499at2759"/>
<dbReference type="PROSITE" id="PS50157">
    <property type="entry name" value="ZINC_FINGER_C2H2_2"/>
    <property type="match status" value="5"/>
</dbReference>
<evidence type="ECO:0000256" key="1">
    <source>
        <dbReference type="ARBA" id="ARBA00022723"/>
    </source>
</evidence>
<feature type="domain" description="C2H2-type" evidence="6">
    <location>
        <begin position="207"/>
        <end position="236"/>
    </location>
</feature>
<feature type="domain" description="C2H2-type" evidence="6">
    <location>
        <begin position="236"/>
        <end position="265"/>
    </location>
</feature>
<keyword evidence="4" id="KW-0862">Zinc</keyword>
<keyword evidence="2" id="KW-0677">Repeat</keyword>
<evidence type="ECO:0000313" key="8">
    <source>
        <dbReference type="Proteomes" id="UP000494106"/>
    </source>
</evidence>
<dbReference type="GO" id="GO:0008270">
    <property type="term" value="F:zinc ion binding"/>
    <property type="evidence" value="ECO:0007669"/>
    <property type="project" value="UniProtKB-KW"/>
</dbReference>
<feature type="domain" description="C2H2-type" evidence="6">
    <location>
        <begin position="266"/>
        <end position="291"/>
    </location>
</feature>
<sequence length="598" mass="68726">MSLDEKSERDFKFKKKFKLSLYYKKCLKKYEIKVNNCNMDIFNLTTAVSADDMINWRFLESFGVKTECSINNDVAATPAMGDGNHLNQVHNFLGQDYTEDHSLLLLEEAVLNVKKPKVETPVPKSKDPIKKKNNIKNKNIKEKPTRFECEFDGCGRTYSTIGNLRTHIKTHKGDYKYKCPVESCEKAFLTSYGWKIHIRVHTKVKPFVCEENDCKKAFNTLYRLRAHQRLHNGNTFNCDSEGCYKLFTTLSDLKKHMRTHTQEKIFVCLKEKCGKSYTTLHQLKLHERSHSEVNVQASVKSGCTNQFTSTNHKENVPQTQTQDQTNQIRQDIFIPTQESQKHPDWKSVTKSFSYNDTILENLELPDEFDKYITDSKKENPHLENVLADLSLVTIISTNLDEKNDHYNTSSNNIQLQPITHLAEPQIMSTGTQSGLSTKVDELVQPGYMIPDKTIPLPNYDMLPACKYTQPMNNYWIENTELIHDNTHNYNTGLGSQGMNADVLCTANHNKMNEDINLDALSPSIGIDERFLNTPAPSLVQKHLERSRNVYGHYHTDASFDNNMFFNYDPTPAKPDFGWVHSLYNCKSKSSSKYACSNV</sequence>
<dbReference type="GO" id="GO:0005634">
    <property type="term" value="C:nucleus"/>
    <property type="evidence" value="ECO:0007669"/>
    <property type="project" value="TreeGrafter"/>
</dbReference>
<evidence type="ECO:0000256" key="5">
    <source>
        <dbReference type="PROSITE-ProRule" id="PRU00042"/>
    </source>
</evidence>
<dbReference type="AlphaFoldDB" id="A0A8S0Z7Y1"/>
<feature type="domain" description="C2H2-type" evidence="6">
    <location>
        <begin position="147"/>
        <end position="176"/>
    </location>
</feature>
<proteinExistence type="predicted"/>
<comment type="caution">
    <text evidence="7">The sequence shown here is derived from an EMBL/GenBank/DDBJ whole genome shotgun (WGS) entry which is preliminary data.</text>
</comment>
<keyword evidence="8" id="KW-1185">Reference proteome</keyword>
<feature type="domain" description="C2H2-type" evidence="6">
    <location>
        <begin position="177"/>
        <end position="206"/>
    </location>
</feature>
<dbReference type="PANTHER" id="PTHR46179:SF25">
    <property type="entry name" value="METAL RESPONSE ELEMENT-BINDING TRANSCRIPTION FACTOR-1, ISOFORM C"/>
    <property type="match status" value="1"/>
</dbReference>
<evidence type="ECO:0000256" key="2">
    <source>
        <dbReference type="ARBA" id="ARBA00022737"/>
    </source>
</evidence>
<dbReference type="InterPro" id="IPR013087">
    <property type="entry name" value="Znf_C2H2_type"/>
</dbReference>